<evidence type="ECO:0000259" key="1">
    <source>
        <dbReference type="Pfam" id="PF00144"/>
    </source>
</evidence>
<dbReference type="InterPro" id="IPR001466">
    <property type="entry name" value="Beta-lactam-related"/>
</dbReference>
<feature type="domain" description="Beta-lactamase-related" evidence="1">
    <location>
        <begin position="87"/>
        <end position="378"/>
    </location>
</feature>
<keyword evidence="2" id="KW-0645">Protease</keyword>
<dbReference type="Pfam" id="PF00144">
    <property type="entry name" value="Beta-lactamase"/>
    <property type="match status" value="1"/>
</dbReference>
<dbReference type="AlphaFoldDB" id="A0A4P7PV50"/>
<dbReference type="EMBL" id="CP038810">
    <property type="protein sequence ID" value="QBZ98152.1"/>
    <property type="molecule type" value="Genomic_DNA"/>
</dbReference>
<dbReference type="InterPro" id="IPR050491">
    <property type="entry name" value="AmpC-like"/>
</dbReference>
<dbReference type="PANTHER" id="PTHR46825:SF9">
    <property type="entry name" value="BETA-LACTAMASE-RELATED DOMAIN-CONTAINING PROTEIN"/>
    <property type="match status" value="1"/>
</dbReference>
<reference evidence="2 3" key="1">
    <citation type="submission" date="2019-04" db="EMBL/GenBank/DDBJ databases">
        <title>Flavobacterium sp. GS03.</title>
        <authorList>
            <person name="Kim H."/>
        </authorList>
    </citation>
    <scope>NUCLEOTIDE SEQUENCE [LARGE SCALE GENOMIC DNA]</scope>
    <source>
        <strain evidence="2 3">GS03</strain>
    </source>
</reference>
<dbReference type="EC" id="3.4.11.19" evidence="2"/>
<organism evidence="2 3">
    <name type="scientific">Flavobacterium sangjuense</name>
    <dbReference type="NCBI Taxonomy" id="2518177"/>
    <lineage>
        <taxon>Bacteria</taxon>
        <taxon>Pseudomonadati</taxon>
        <taxon>Bacteroidota</taxon>
        <taxon>Flavobacteriia</taxon>
        <taxon>Flavobacteriales</taxon>
        <taxon>Flavobacteriaceae</taxon>
        <taxon>Flavobacterium</taxon>
    </lineage>
</organism>
<dbReference type="InterPro" id="IPR012338">
    <property type="entry name" value="Beta-lactam/transpept-like"/>
</dbReference>
<dbReference type="KEGG" id="fsn:GS03_01657"/>
<gene>
    <name evidence="2" type="primary">dap</name>
    <name evidence="2" type="ORF">GS03_01657</name>
</gene>
<evidence type="ECO:0000313" key="3">
    <source>
        <dbReference type="Proteomes" id="UP000296862"/>
    </source>
</evidence>
<dbReference type="SUPFAM" id="SSF56601">
    <property type="entry name" value="beta-lactamase/transpeptidase-like"/>
    <property type="match status" value="1"/>
</dbReference>
<keyword evidence="2" id="KW-0378">Hydrolase</keyword>
<evidence type="ECO:0000313" key="2">
    <source>
        <dbReference type="EMBL" id="QBZ98152.1"/>
    </source>
</evidence>
<keyword evidence="3" id="KW-1185">Reference proteome</keyword>
<dbReference type="Gene3D" id="3.40.710.10">
    <property type="entry name" value="DD-peptidase/beta-lactamase superfamily"/>
    <property type="match status" value="1"/>
</dbReference>
<protein>
    <submittedName>
        <fullName evidence="2">D-aminopeptidase</fullName>
        <ecNumber evidence="2">3.4.11.19</ecNumber>
    </submittedName>
</protein>
<proteinExistence type="predicted"/>
<name>A0A4P7PV50_9FLAO</name>
<accession>A0A4P7PV50</accession>
<sequence length="417" mass="47914">MTKYGIIASMKITLITFFLSTLFYFSSPKTAGDIVNSNDGNPKDDSLHITSSFPIKMGAISEAYIAEKRHFIDSFYNKNINSPFYSGAFIVVKNGRVIYEDYKGYANARTGQKIDKYTPIHLASVSKVLTSAAILRLVQQDNIMLDQKVTDWLPKFPYKQTTIRILLNHRSGLPHYANFPGMMKKRWNRKKILSNQDVLDLLVQNKFRLRTPNDTHFDYCNTNYIILALIIEKVTGLNYRQAMQELVFKPLGMTNTYVFNYETDRETASKSYRGSTIFPWDQFDALVGDKNIYSTPRDLVKFDLGTYSPDFIKPELLQEAYFGYSAGHVAKPIKDYGLGMRMRFLPPNNEKMIYHNGWWHGNNTSFVPVKKDTVTVVCLGNKYSNRPYSTLSMVSSLFYKKKTEIETPVPTELELGE</sequence>
<keyword evidence="2" id="KW-0031">Aminopeptidase</keyword>
<dbReference type="Proteomes" id="UP000296862">
    <property type="component" value="Chromosome"/>
</dbReference>
<dbReference type="PANTHER" id="PTHR46825">
    <property type="entry name" value="D-ALANYL-D-ALANINE-CARBOXYPEPTIDASE/ENDOPEPTIDASE AMPH"/>
    <property type="match status" value="1"/>
</dbReference>
<dbReference type="GO" id="GO:0004177">
    <property type="term" value="F:aminopeptidase activity"/>
    <property type="evidence" value="ECO:0007669"/>
    <property type="project" value="UniProtKB-KW"/>
</dbReference>